<dbReference type="Pfam" id="PF01062">
    <property type="entry name" value="Bestrophin"/>
    <property type="match status" value="1"/>
</dbReference>
<comment type="similarity">
    <text evidence="5 6">Belongs to the anion channel-forming bestrophin (TC 1.A.46) family. Calcium-sensitive chloride channel subfamily.</text>
</comment>
<dbReference type="InterPro" id="IPR000615">
    <property type="entry name" value="Bestrophin"/>
</dbReference>
<evidence type="ECO:0000256" key="2">
    <source>
        <dbReference type="ARBA" id="ARBA00022692"/>
    </source>
</evidence>
<evidence type="ECO:0000256" key="1">
    <source>
        <dbReference type="ARBA" id="ARBA00004370"/>
    </source>
</evidence>
<proteinExistence type="inferred from homology"/>
<dbReference type="GO" id="GO:0034707">
    <property type="term" value="C:chloride channel complex"/>
    <property type="evidence" value="ECO:0007669"/>
    <property type="project" value="UniProtKB-KW"/>
</dbReference>
<evidence type="ECO:0000313" key="7">
    <source>
        <dbReference type="Proteomes" id="UP000887569"/>
    </source>
</evidence>
<evidence type="ECO:0000313" key="8">
    <source>
        <dbReference type="WBParaSite" id="PgR017X_g014_t01"/>
    </source>
</evidence>
<accession>A0A915AVH9</accession>
<keyword evidence="6" id="KW-1003">Cell membrane</keyword>
<keyword evidence="2" id="KW-0812">Transmembrane</keyword>
<dbReference type="Proteomes" id="UP000887569">
    <property type="component" value="Unplaced"/>
</dbReference>
<dbReference type="InterPro" id="IPR021134">
    <property type="entry name" value="Bestrophin-like"/>
</dbReference>
<keyword evidence="6" id="KW-0406">Ion transport</keyword>
<protein>
    <recommendedName>
        <fullName evidence="6">Bestrophin homolog</fullName>
    </recommendedName>
</protein>
<evidence type="ECO:0000256" key="4">
    <source>
        <dbReference type="ARBA" id="ARBA00023136"/>
    </source>
</evidence>
<dbReference type="PANTHER" id="PTHR10736">
    <property type="entry name" value="BESTROPHIN"/>
    <property type="match status" value="1"/>
</dbReference>
<keyword evidence="6" id="KW-0868">Chloride</keyword>
<keyword evidence="6" id="KW-0869">Chloride channel</keyword>
<dbReference type="GO" id="GO:0005254">
    <property type="term" value="F:chloride channel activity"/>
    <property type="evidence" value="ECO:0007669"/>
    <property type="project" value="UniProtKB-KW"/>
</dbReference>
<comment type="function">
    <text evidence="6">Forms chloride channels.</text>
</comment>
<keyword evidence="6" id="KW-0407">Ion channel</keyword>
<evidence type="ECO:0000256" key="5">
    <source>
        <dbReference type="ARBA" id="ARBA00034769"/>
    </source>
</evidence>
<dbReference type="PANTHER" id="PTHR10736:SF20">
    <property type="entry name" value="BESTROPHIN HOMOLOG 22"/>
    <property type="match status" value="1"/>
</dbReference>
<dbReference type="AlphaFoldDB" id="A0A915AVH9"/>
<evidence type="ECO:0000256" key="3">
    <source>
        <dbReference type="ARBA" id="ARBA00022989"/>
    </source>
</evidence>
<comment type="subcellular location">
    <subcellularLocation>
        <location evidence="6">Cell membrane</location>
        <topology evidence="6">Multi-pass membrane protein</topology>
    </subcellularLocation>
    <subcellularLocation>
        <location evidence="1">Membrane</location>
    </subcellularLocation>
</comment>
<dbReference type="WBParaSite" id="PgR017X_g014_t01">
    <property type="protein sequence ID" value="PgR017X_g014_t01"/>
    <property type="gene ID" value="PgR017X_g014"/>
</dbReference>
<sequence>MCCYSSAICVATFVRGTDEDKCILRRNIVRYIVLTQALVLRDISLQVRKRFPTPSTLVAAGLLTKEENEILEDIHDPYNRYW</sequence>
<keyword evidence="4" id="KW-0472">Membrane</keyword>
<dbReference type="GO" id="GO:0005886">
    <property type="term" value="C:plasma membrane"/>
    <property type="evidence" value="ECO:0007669"/>
    <property type="project" value="UniProtKB-SubCell"/>
</dbReference>
<keyword evidence="3" id="KW-1133">Transmembrane helix</keyword>
<keyword evidence="7" id="KW-1185">Reference proteome</keyword>
<keyword evidence="6" id="KW-0813">Transport</keyword>
<reference evidence="8" key="1">
    <citation type="submission" date="2022-11" db="UniProtKB">
        <authorList>
            <consortium name="WormBaseParasite"/>
        </authorList>
    </citation>
    <scope>IDENTIFICATION</scope>
</reference>
<name>A0A915AVH9_PARUN</name>
<evidence type="ECO:0000256" key="6">
    <source>
        <dbReference type="RuleBase" id="RU363126"/>
    </source>
</evidence>
<organism evidence="7 8">
    <name type="scientific">Parascaris univalens</name>
    <name type="common">Nematode worm</name>
    <dbReference type="NCBI Taxonomy" id="6257"/>
    <lineage>
        <taxon>Eukaryota</taxon>
        <taxon>Metazoa</taxon>
        <taxon>Ecdysozoa</taxon>
        <taxon>Nematoda</taxon>
        <taxon>Chromadorea</taxon>
        <taxon>Rhabditida</taxon>
        <taxon>Spirurina</taxon>
        <taxon>Ascaridomorpha</taxon>
        <taxon>Ascaridoidea</taxon>
        <taxon>Ascarididae</taxon>
        <taxon>Parascaris</taxon>
    </lineage>
</organism>